<dbReference type="EMBL" id="AFHG01000032">
    <property type="protein sequence ID" value="EGK72690.1"/>
    <property type="molecule type" value="Genomic_DNA"/>
</dbReference>
<reference evidence="1 2" key="1">
    <citation type="journal article" date="2011" name="J. Bacteriol.">
        <title>Genome sequence of Methyloversatilis universalis FAM5T, a methylotrophic representative of the order Rhodocyclales.</title>
        <authorList>
            <person name="Kittichotirat W."/>
            <person name="Good N.M."/>
            <person name="Hall R."/>
            <person name="Bringel F."/>
            <person name="Lajus A."/>
            <person name="Medigue C."/>
            <person name="Smalley N.E."/>
            <person name="Beck D."/>
            <person name="Bumgarner R."/>
            <person name="Vuilleumier S."/>
            <person name="Kalyuzhnaya M.G."/>
        </authorList>
    </citation>
    <scope>NUCLEOTIDE SEQUENCE [LARGE SCALE GENOMIC DNA]</scope>
    <source>
        <strain evidence="2">ATCC BAA-1314 / JCM 13912 / FAM5</strain>
    </source>
</reference>
<comment type="caution">
    <text evidence="1">The sequence shown here is derived from an EMBL/GenBank/DDBJ whole genome shotgun (WGS) entry which is preliminary data.</text>
</comment>
<name>F5R9W0_METUF</name>
<evidence type="ECO:0000313" key="1">
    <source>
        <dbReference type="EMBL" id="EGK72690.1"/>
    </source>
</evidence>
<dbReference type="STRING" id="1000565.METUNv1_01033"/>
<gene>
    <name evidence="1" type="ORF">METUNv1_01033</name>
</gene>
<dbReference type="OrthoDB" id="8565093at2"/>
<keyword evidence="2" id="KW-1185">Reference proteome</keyword>
<evidence type="ECO:0008006" key="3">
    <source>
        <dbReference type="Google" id="ProtNLM"/>
    </source>
</evidence>
<protein>
    <recommendedName>
        <fullName evidence="3">Phasin domain-containing protein</fullName>
    </recommendedName>
</protein>
<dbReference type="Proteomes" id="UP000005019">
    <property type="component" value="Unassembled WGS sequence"/>
</dbReference>
<proteinExistence type="predicted"/>
<sequence>MMDILIDGSERLLKLQAETVSSALSGSFGRVDAPTSAGAALSTLWQLPALYGALFEEMADNARRSFHIVSDMQNELVDLACASLAHSAPAVAEAMSTGNALFADRRHRSVVINFPERRHLRAWRVS</sequence>
<dbReference type="AlphaFoldDB" id="F5R9W0"/>
<accession>F5R9W0</accession>
<organism evidence="1 2">
    <name type="scientific">Methyloversatilis universalis (strain ATCC BAA-1314 / DSM 25237 / JCM 13912 / CCUG 52030 / FAM5)</name>
    <dbReference type="NCBI Taxonomy" id="1000565"/>
    <lineage>
        <taxon>Bacteria</taxon>
        <taxon>Pseudomonadati</taxon>
        <taxon>Pseudomonadota</taxon>
        <taxon>Betaproteobacteria</taxon>
        <taxon>Nitrosomonadales</taxon>
        <taxon>Sterolibacteriaceae</taxon>
        <taxon>Methyloversatilis</taxon>
    </lineage>
</organism>
<evidence type="ECO:0000313" key="2">
    <source>
        <dbReference type="Proteomes" id="UP000005019"/>
    </source>
</evidence>